<dbReference type="AlphaFoldDB" id="A0A2P5FFH2"/>
<dbReference type="EMBL" id="JXTC01000038">
    <property type="protein sequence ID" value="PON96537.1"/>
    <property type="molecule type" value="Genomic_DNA"/>
</dbReference>
<reference evidence="2" key="1">
    <citation type="submission" date="2016-06" db="EMBL/GenBank/DDBJ databases">
        <title>Parallel loss of symbiosis genes in relatives of nitrogen-fixing non-legume Parasponia.</title>
        <authorList>
            <person name="Van Velzen R."/>
            <person name="Holmer R."/>
            <person name="Bu F."/>
            <person name="Rutten L."/>
            <person name="Van Zeijl A."/>
            <person name="Liu W."/>
            <person name="Santuari L."/>
            <person name="Cao Q."/>
            <person name="Sharma T."/>
            <person name="Shen D."/>
            <person name="Roswanjaya Y."/>
            <person name="Wardhani T."/>
            <person name="Kalhor M.S."/>
            <person name="Jansen J."/>
            <person name="Van den Hoogen J."/>
            <person name="Gungor B."/>
            <person name="Hartog M."/>
            <person name="Hontelez J."/>
            <person name="Verver J."/>
            <person name="Yang W.-C."/>
            <person name="Schijlen E."/>
            <person name="Repin R."/>
            <person name="Schilthuizen M."/>
            <person name="Schranz E."/>
            <person name="Heidstra R."/>
            <person name="Miyata K."/>
            <person name="Fedorova E."/>
            <person name="Kohlen W."/>
            <person name="Bisseling T."/>
            <person name="Smit S."/>
            <person name="Geurts R."/>
        </authorList>
    </citation>
    <scope>NUCLEOTIDE SEQUENCE [LARGE SCALE GENOMIC DNA]</scope>
    <source>
        <strain evidence="2">cv. RG33-2</strain>
    </source>
</reference>
<evidence type="ECO:0000313" key="1">
    <source>
        <dbReference type="EMBL" id="PON96537.1"/>
    </source>
</evidence>
<dbReference type="InParanoid" id="A0A2P5FFH2"/>
<comment type="caution">
    <text evidence="1">The sequence shown here is derived from an EMBL/GenBank/DDBJ whole genome shotgun (WGS) entry which is preliminary data.</text>
</comment>
<keyword evidence="2" id="KW-1185">Reference proteome</keyword>
<dbReference type="OrthoDB" id="1928932at2759"/>
<dbReference type="STRING" id="63057.A0A2P5FFH2"/>
<name>A0A2P5FFH2_TREOI</name>
<organism evidence="1 2">
    <name type="scientific">Trema orientale</name>
    <name type="common">Charcoal tree</name>
    <name type="synonym">Celtis orientalis</name>
    <dbReference type="NCBI Taxonomy" id="63057"/>
    <lineage>
        <taxon>Eukaryota</taxon>
        <taxon>Viridiplantae</taxon>
        <taxon>Streptophyta</taxon>
        <taxon>Embryophyta</taxon>
        <taxon>Tracheophyta</taxon>
        <taxon>Spermatophyta</taxon>
        <taxon>Magnoliopsida</taxon>
        <taxon>eudicotyledons</taxon>
        <taxon>Gunneridae</taxon>
        <taxon>Pentapetalae</taxon>
        <taxon>rosids</taxon>
        <taxon>fabids</taxon>
        <taxon>Rosales</taxon>
        <taxon>Cannabaceae</taxon>
        <taxon>Trema</taxon>
    </lineage>
</organism>
<gene>
    <name evidence="1" type="ORF">TorRG33x02_078100</name>
</gene>
<sequence length="93" mass="10333">MDVLNSLQGSSSLDVTMEDRASTHPKCGHQPVVSESNRAAVHEELNRMSKLPATSTYVSHRLRVLNKILQLLSLQRTTSQDMELELLFAGLSL</sequence>
<protein>
    <submittedName>
        <fullName evidence="1">Uncharacterized protein</fullName>
    </submittedName>
</protein>
<dbReference type="Proteomes" id="UP000237000">
    <property type="component" value="Unassembled WGS sequence"/>
</dbReference>
<accession>A0A2P5FFH2</accession>
<proteinExistence type="predicted"/>
<evidence type="ECO:0000313" key="2">
    <source>
        <dbReference type="Proteomes" id="UP000237000"/>
    </source>
</evidence>